<reference evidence="2 3" key="1">
    <citation type="submission" date="2015-04" db="EMBL/GenBank/DDBJ databases">
        <title>The complete genome sequence of the rumen methanogen Methanobrevibacter millerae SM9.</title>
        <authorList>
            <person name="Leahy S.C."/>
            <person name="Kelly W.J."/>
            <person name="Pacheco D.M."/>
            <person name="Li D."/>
            <person name="Altermann E."/>
            <person name="Attwood G.T."/>
        </authorList>
    </citation>
    <scope>NUCLEOTIDE SEQUENCE [LARGE SCALE GENOMIC DNA]</scope>
    <source>
        <strain evidence="2 3">SM9</strain>
    </source>
</reference>
<evidence type="ECO:0000313" key="2">
    <source>
        <dbReference type="EMBL" id="ALT68911.1"/>
    </source>
</evidence>
<proteinExistence type="predicted"/>
<dbReference type="Proteomes" id="UP000067738">
    <property type="component" value="Chromosome"/>
</dbReference>
<dbReference type="AlphaFoldDB" id="A0A0U3CTA8"/>
<evidence type="ECO:0000256" key="1">
    <source>
        <dbReference type="SAM" id="Phobius"/>
    </source>
</evidence>
<dbReference type="EMBL" id="CP011266">
    <property type="protein sequence ID" value="ALT68911.1"/>
    <property type="molecule type" value="Genomic_DNA"/>
</dbReference>
<dbReference type="GeneID" id="26736089"/>
<dbReference type="KEGG" id="mmil:sm9_1127"/>
<sequence>MGEFALFASSVAVMTVIELILIGSILFPLFLFLGVYNWISNLVGIALKSDVNGGDYGKVVHDSLTSIVLV</sequence>
<feature type="transmembrane region" description="Helical" evidence="1">
    <location>
        <begin position="6"/>
        <end position="39"/>
    </location>
</feature>
<keyword evidence="1" id="KW-1133">Transmembrane helix</keyword>
<name>A0A0U3CTA8_9EURY</name>
<keyword evidence="1" id="KW-0812">Transmembrane</keyword>
<accession>A0A0U3CTA8</accession>
<organism evidence="2 3">
    <name type="scientific">Methanobrevibacter millerae</name>
    <dbReference type="NCBI Taxonomy" id="230361"/>
    <lineage>
        <taxon>Archaea</taxon>
        <taxon>Methanobacteriati</taxon>
        <taxon>Methanobacteriota</taxon>
        <taxon>Methanomada group</taxon>
        <taxon>Methanobacteria</taxon>
        <taxon>Methanobacteriales</taxon>
        <taxon>Methanobacteriaceae</taxon>
        <taxon>Methanobrevibacter</taxon>
    </lineage>
</organism>
<evidence type="ECO:0000313" key="3">
    <source>
        <dbReference type="Proteomes" id="UP000067738"/>
    </source>
</evidence>
<gene>
    <name evidence="2" type="ORF">sm9_1127</name>
</gene>
<keyword evidence="1" id="KW-0472">Membrane</keyword>
<keyword evidence="3" id="KW-1185">Reference proteome</keyword>
<dbReference type="RefSeq" id="WP_058739191.1">
    <property type="nucleotide sequence ID" value="NZ_CP011266.1"/>
</dbReference>
<protein>
    <submittedName>
        <fullName evidence="2">Uncharacterized protein</fullName>
    </submittedName>
</protein>
<dbReference type="PATRIC" id="fig|230361.4.peg.1163"/>